<feature type="transmembrane region" description="Helical" evidence="7">
    <location>
        <begin position="30"/>
        <end position="48"/>
    </location>
</feature>
<feature type="transmembrane region" description="Helical" evidence="7">
    <location>
        <begin position="381"/>
        <end position="400"/>
    </location>
</feature>
<dbReference type="GO" id="GO:0005886">
    <property type="term" value="C:plasma membrane"/>
    <property type="evidence" value="ECO:0007669"/>
    <property type="project" value="UniProtKB-SubCell"/>
</dbReference>
<name>A0A0R2B3W5_9LACO</name>
<feature type="transmembrane region" description="Helical" evidence="7">
    <location>
        <begin position="420"/>
        <end position="448"/>
    </location>
</feature>
<feature type="transmembrane region" description="Helical" evidence="7">
    <location>
        <begin position="181"/>
        <end position="203"/>
    </location>
</feature>
<comment type="caution">
    <text evidence="9">The sequence shown here is derived from an EMBL/GenBank/DDBJ whole genome shotgun (WGS) entry which is preliminary data.</text>
</comment>
<keyword evidence="4 7" id="KW-0812">Transmembrane</keyword>
<feature type="transmembrane region" description="Helical" evidence="7">
    <location>
        <begin position="68"/>
        <end position="85"/>
    </location>
</feature>
<feature type="transmembrane region" description="Helical" evidence="7">
    <location>
        <begin position="92"/>
        <end position="111"/>
    </location>
</feature>
<proteinExistence type="predicted"/>
<keyword evidence="3" id="KW-1003">Cell membrane</keyword>
<feature type="transmembrane region" description="Helical" evidence="7">
    <location>
        <begin position="355"/>
        <end position="374"/>
    </location>
</feature>
<gene>
    <name evidence="9" type="ORF">FC48_GL000569</name>
</gene>
<feature type="transmembrane region" description="Helical" evidence="7">
    <location>
        <begin position="215"/>
        <end position="236"/>
    </location>
</feature>
<comment type="subcellular location">
    <subcellularLocation>
        <location evidence="1">Cell membrane</location>
        <topology evidence="1">Multi-pass membrane protein</topology>
    </subcellularLocation>
</comment>
<evidence type="ECO:0000256" key="1">
    <source>
        <dbReference type="ARBA" id="ARBA00004651"/>
    </source>
</evidence>
<protein>
    <recommendedName>
        <fullName evidence="8">Sulfatase N-terminal domain-containing protein</fullName>
    </recommendedName>
</protein>
<dbReference type="SUPFAM" id="SSF53649">
    <property type="entry name" value="Alkaline phosphatase-like"/>
    <property type="match status" value="1"/>
</dbReference>
<feature type="transmembrane region" description="Helical" evidence="7">
    <location>
        <begin position="148"/>
        <end position="169"/>
    </location>
</feature>
<evidence type="ECO:0000259" key="8">
    <source>
        <dbReference type="Pfam" id="PF00884"/>
    </source>
</evidence>
<dbReference type="Proteomes" id="UP000051612">
    <property type="component" value="Unassembled WGS sequence"/>
</dbReference>
<organism evidence="9 10">
    <name type="scientific">Ligilactobacillus murinus DSM 20452 = NBRC 14221</name>
    <dbReference type="NCBI Taxonomy" id="1423772"/>
    <lineage>
        <taxon>Bacteria</taxon>
        <taxon>Bacillati</taxon>
        <taxon>Bacillota</taxon>
        <taxon>Bacilli</taxon>
        <taxon>Lactobacillales</taxon>
        <taxon>Lactobacillaceae</taxon>
        <taxon>Ligilactobacillus</taxon>
    </lineage>
</organism>
<dbReference type="Pfam" id="PF00884">
    <property type="entry name" value="Sulfatase"/>
    <property type="match status" value="1"/>
</dbReference>
<evidence type="ECO:0000256" key="2">
    <source>
        <dbReference type="ARBA" id="ARBA00004936"/>
    </source>
</evidence>
<feature type="transmembrane region" description="Helical" evidence="7">
    <location>
        <begin position="117"/>
        <end position="136"/>
    </location>
</feature>
<dbReference type="PANTHER" id="PTHR47371:SF3">
    <property type="entry name" value="PHOSPHOGLYCEROL TRANSFERASE I"/>
    <property type="match status" value="1"/>
</dbReference>
<dbReference type="Gene3D" id="3.40.720.10">
    <property type="entry name" value="Alkaline Phosphatase, subunit A"/>
    <property type="match status" value="1"/>
</dbReference>
<evidence type="ECO:0000313" key="9">
    <source>
        <dbReference type="EMBL" id="KRM74113.1"/>
    </source>
</evidence>
<evidence type="ECO:0000256" key="6">
    <source>
        <dbReference type="ARBA" id="ARBA00023136"/>
    </source>
</evidence>
<feature type="transmembrane region" description="Helical" evidence="7">
    <location>
        <begin position="256"/>
        <end position="276"/>
    </location>
</feature>
<keyword evidence="6 7" id="KW-0472">Membrane</keyword>
<feature type="transmembrane region" description="Helical" evidence="7">
    <location>
        <begin position="460"/>
        <end position="480"/>
    </location>
</feature>
<feature type="transmembrane region" description="Helical" evidence="7">
    <location>
        <begin position="313"/>
        <end position="335"/>
    </location>
</feature>
<dbReference type="PATRIC" id="fig|1423772.3.peg.619"/>
<reference evidence="9 10" key="1">
    <citation type="journal article" date="2015" name="Genome Announc.">
        <title>Expanding the biotechnology potential of lactobacilli through comparative genomics of 213 strains and associated genera.</title>
        <authorList>
            <person name="Sun Z."/>
            <person name="Harris H.M."/>
            <person name="McCann A."/>
            <person name="Guo C."/>
            <person name="Argimon S."/>
            <person name="Zhang W."/>
            <person name="Yang X."/>
            <person name="Jeffery I.B."/>
            <person name="Cooney J.C."/>
            <person name="Kagawa T.F."/>
            <person name="Liu W."/>
            <person name="Song Y."/>
            <person name="Salvetti E."/>
            <person name="Wrobel A."/>
            <person name="Rasinkangas P."/>
            <person name="Parkhill J."/>
            <person name="Rea M.C."/>
            <person name="O'Sullivan O."/>
            <person name="Ritari J."/>
            <person name="Douillard F.P."/>
            <person name="Paul Ross R."/>
            <person name="Yang R."/>
            <person name="Briner A.E."/>
            <person name="Felis G.E."/>
            <person name="de Vos W.M."/>
            <person name="Barrangou R."/>
            <person name="Klaenhammer T.R."/>
            <person name="Caufield P.W."/>
            <person name="Cui Y."/>
            <person name="Zhang H."/>
            <person name="O'Toole P.W."/>
        </authorList>
    </citation>
    <scope>NUCLEOTIDE SEQUENCE [LARGE SCALE GENOMIC DNA]</scope>
    <source>
        <strain evidence="9 10">DSM 20452</strain>
    </source>
</reference>
<evidence type="ECO:0000256" key="5">
    <source>
        <dbReference type="ARBA" id="ARBA00022989"/>
    </source>
</evidence>
<evidence type="ECO:0000313" key="10">
    <source>
        <dbReference type="Proteomes" id="UP000051612"/>
    </source>
</evidence>
<evidence type="ECO:0000256" key="3">
    <source>
        <dbReference type="ARBA" id="ARBA00022475"/>
    </source>
</evidence>
<dbReference type="PANTHER" id="PTHR47371">
    <property type="entry name" value="LIPOTEICHOIC ACID SYNTHASE"/>
    <property type="match status" value="1"/>
</dbReference>
<dbReference type="CDD" id="cd16015">
    <property type="entry name" value="LTA_synthase"/>
    <property type="match status" value="1"/>
</dbReference>
<feature type="domain" description="Sulfatase N-terminal" evidence="8">
    <location>
        <begin position="564"/>
        <end position="847"/>
    </location>
</feature>
<dbReference type="InterPro" id="IPR050448">
    <property type="entry name" value="OpgB/LTA_synthase_biosynth"/>
</dbReference>
<evidence type="ECO:0000256" key="7">
    <source>
        <dbReference type="SAM" id="Phobius"/>
    </source>
</evidence>
<dbReference type="InterPro" id="IPR000917">
    <property type="entry name" value="Sulfatase_N"/>
</dbReference>
<dbReference type="InterPro" id="IPR017850">
    <property type="entry name" value="Alkaline_phosphatase_core_sf"/>
</dbReference>
<comment type="pathway">
    <text evidence="2">Cell wall biogenesis; lipoteichoic acid biosynthesis.</text>
</comment>
<keyword evidence="5 7" id="KW-1133">Transmembrane helix</keyword>
<accession>A0A0R2B3W5</accession>
<evidence type="ECO:0000256" key="4">
    <source>
        <dbReference type="ARBA" id="ARBA00022692"/>
    </source>
</evidence>
<sequence>MTVLGLTLTLLGLGRYLAWQTHTIGKVIKIWMYTILLGVLTISIYFILKKEISSSLIYNTLLPIIRNTYPLVTGIIFGLLLLPLYRKFLIKYSQLAYIFLGVVIILPTLFAQDIFGFVGGNSVTFALMLFLLGVTLELKPLKLSKLNTLSWTLSACLLYIGLVSAMPLISQTVHGDLSTSYRFVNSSSAIAVFVAVMFSQWLHGLPDFKQRLLEYVALGGIIISGISDVTNAWVAYNTKFTGHATTRILNLVTKEILGVLLLLLVVVLLLALQPCVKNWCASLDQTLPELDDPKALDILKHKGVKWIATHHPYLVGIVGAYSLSYISFLMMNMSWEVEPNVDASYNIFTYTLGPRQFQVLFNTLIFIMIFKLLWGLTNRYWLAEITTAGIVVIWTVANRLKIQARNEPIMPSEFSMVKAWGSLIGMVNTWIIGVTIIALLLAVIGIIYLERTHPFGRKKIISRVIWVIISVIFFNGARYLNHQDSLVHIFMDKTGNDPTFYNQLAGAQKNGPFLQFANNLDVEIMPKPAGYSKQKMAQIKSRYTERAQEINMTRLNTLGDQILIFGLSESFSDPTQVPGIELPNDPIPNVRKIKQQTTAGYMVSAGYGGGTANMEYMALTGFNLANFSPTLPTPYTQLVPSQTHSPSIADYFPEAVAIHPYIGAFYSRPEVYAKFGFDRFMYIGSKYPIKHQKKIDRSPYLSDETAFANTLDQIRKAKGGLFINLVTMQNHFPYYNNYYDGSDMFTPTGESVDENIRNMVKDFSMGLYHSDKAIQKFIEQIDQIQKPITFVFYGDHLPGIYPSVDMKQYGLVLHKTDYFIYSNAYAQRQGAKPLTKETKLVSPTDFPALATAQTDSKVSPYYALLTDVSQKLPVLTLDITENTINSYNTNLQLIAQNGEIVDSKSLTKTQKQLLEDYRLVQYDLTAGKQYLKGTFIK</sequence>
<dbReference type="EMBL" id="AYYN01000112">
    <property type="protein sequence ID" value="KRM74113.1"/>
    <property type="molecule type" value="Genomic_DNA"/>
</dbReference>
<dbReference type="AlphaFoldDB" id="A0A0R2B3W5"/>